<name>A0A0N4ZVT6_PARTI</name>
<evidence type="ECO:0000259" key="12">
    <source>
        <dbReference type="Pfam" id="PF02434"/>
    </source>
</evidence>
<feature type="domain" description="Fringe-like glycosyltransferase" evidence="12">
    <location>
        <begin position="2"/>
        <end position="135"/>
    </location>
</feature>
<accession>A0A0N4ZVT6</accession>
<keyword evidence="11" id="KW-0472">Membrane</keyword>
<dbReference type="AlphaFoldDB" id="A0A0N4ZVT6"/>
<dbReference type="PANTHER" id="PTHR23033:SF14">
    <property type="entry name" value="GLYCOPROTEIN-N-ACETYLGALACTOSAMINE 3-BETA-GALACTOSYLTRANSFERASE 1-RELATED"/>
    <property type="match status" value="1"/>
</dbReference>
<dbReference type="Proteomes" id="UP000038045">
    <property type="component" value="Unplaced"/>
</dbReference>
<evidence type="ECO:0000256" key="3">
    <source>
        <dbReference type="ARBA" id="ARBA00006462"/>
    </source>
</evidence>
<dbReference type="GO" id="GO:0016263">
    <property type="term" value="F:glycoprotein-N-acetylgalactosamine 3-beta-galactosyltransferase activity"/>
    <property type="evidence" value="ECO:0007669"/>
    <property type="project" value="UniProtKB-EC"/>
</dbReference>
<dbReference type="GO" id="GO:0016020">
    <property type="term" value="C:membrane"/>
    <property type="evidence" value="ECO:0007669"/>
    <property type="project" value="UniProtKB-SubCell"/>
</dbReference>
<keyword evidence="10" id="KW-1133">Transmembrane helix</keyword>
<comment type="similarity">
    <text evidence="3">Belongs to the glycosyltransferase 31 family. Beta3-Gal-T subfamily.</text>
</comment>
<dbReference type="PANTHER" id="PTHR23033">
    <property type="entry name" value="BETA1,3-GALACTOSYLTRANSFERASE"/>
    <property type="match status" value="1"/>
</dbReference>
<dbReference type="GO" id="GO:0000166">
    <property type="term" value="F:nucleotide binding"/>
    <property type="evidence" value="ECO:0007669"/>
    <property type="project" value="UniProtKB-KW"/>
</dbReference>
<evidence type="ECO:0000256" key="9">
    <source>
        <dbReference type="ARBA" id="ARBA00022968"/>
    </source>
</evidence>
<keyword evidence="7" id="KW-0812">Transmembrane</keyword>
<keyword evidence="8" id="KW-0547">Nucleotide-binding</keyword>
<keyword evidence="9" id="KW-0735">Signal-anchor</keyword>
<sequence>MKENHESKAIHVKATWAKRCNKYIFISSETNVSLHSIDINITKGRDHLWAKTKAAFKHIYKHYINDYDWFLKADDDTYVVLENLRFMLLPHRSSEPIYFGCRFKPYVKQGYMSGGAGYVLSKENLRFMLLPHRSSEPIYFGCRFKPYVKQGYMSGGAGYVLSKEAVKRLVTQGLENNSGCSTSDGGAEDVNMGSCLYLVGVKAGDSRDSKDMYRFLPLDPLYHILPFERNEPGWFWTYVYYPFNHGLSCCSEFTISFHYINKKTLYLLEFLIYKLNYIGRESFLLQKYIFDNVDKERNVIEEEITKGLYNLAILYMGKNDTFRKTLNDSTSLFNQN</sequence>
<keyword evidence="13" id="KW-1185">Reference proteome</keyword>
<dbReference type="InterPro" id="IPR026050">
    <property type="entry name" value="C1GALT1/C1GALT1_chp1"/>
</dbReference>
<proteinExistence type="inferred from homology"/>
<keyword evidence="6" id="KW-0808">Transferase</keyword>
<evidence type="ECO:0000256" key="1">
    <source>
        <dbReference type="ARBA" id="ARBA00004606"/>
    </source>
</evidence>
<dbReference type="WBParaSite" id="PTRK_0001271900.1">
    <property type="protein sequence ID" value="PTRK_0001271900.1"/>
    <property type="gene ID" value="PTRK_0001271900"/>
</dbReference>
<evidence type="ECO:0000256" key="7">
    <source>
        <dbReference type="ARBA" id="ARBA00022692"/>
    </source>
</evidence>
<evidence type="ECO:0000256" key="10">
    <source>
        <dbReference type="ARBA" id="ARBA00022989"/>
    </source>
</evidence>
<evidence type="ECO:0000256" key="6">
    <source>
        <dbReference type="ARBA" id="ARBA00022679"/>
    </source>
</evidence>
<dbReference type="STRING" id="131310.A0A0N4ZVT6"/>
<dbReference type="Gene3D" id="3.90.550.50">
    <property type="match status" value="2"/>
</dbReference>
<dbReference type="InterPro" id="IPR003378">
    <property type="entry name" value="Fringe-like_glycosylTrfase"/>
</dbReference>
<protein>
    <recommendedName>
        <fullName evidence="4">N-acetylgalactosaminide beta-1,3-galactosyltransferase</fullName>
        <ecNumber evidence="4">2.4.1.122</ecNumber>
    </recommendedName>
</protein>
<evidence type="ECO:0000313" key="14">
    <source>
        <dbReference type="WBParaSite" id="PTRK_0001271900.1"/>
    </source>
</evidence>
<dbReference type="UniPathway" id="UPA00378"/>
<evidence type="ECO:0000256" key="2">
    <source>
        <dbReference type="ARBA" id="ARBA00004922"/>
    </source>
</evidence>
<evidence type="ECO:0000256" key="4">
    <source>
        <dbReference type="ARBA" id="ARBA00012557"/>
    </source>
</evidence>
<evidence type="ECO:0000256" key="5">
    <source>
        <dbReference type="ARBA" id="ARBA00022676"/>
    </source>
</evidence>
<evidence type="ECO:0000313" key="13">
    <source>
        <dbReference type="Proteomes" id="UP000038045"/>
    </source>
</evidence>
<dbReference type="EC" id="2.4.1.122" evidence="4"/>
<comment type="pathway">
    <text evidence="2">Protein modification; protein glycosylation.</text>
</comment>
<dbReference type="Pfam" id="PF02434">
    <property type="entry name" value="Fringe"/>
    <property type="match status" value="1"/>
</dbReference>
<keyword evidence="5" id="KW-0328">Glycosyltransferase</keyword>
<evidence type="ECO:0000256" key="8">
    <source>
        <dbReference type="ARBA" id="ARBA00022741"/>
    </source>
</evidence>
<comment type="subcellular location">
    <subcellularLocation>
        <location evidence="1">Membrane</location>
        <topology evidence="1">Single-pass type II membrane protein</topology>
    </subcellularLocation>
</comment>
<organism evidence="13 14">
    <name type="scientific">Parastrongyloides trichosuri</name>
    <name type="common">Possum-specific nematode worm</name>
    <dbReference type="NCBI Taxonomy" id="131310"/>
    <lineage>
        <taxon>Eukaryota</taxon>
        <taxon>Metazoa</taxon>
        <taxon>Ecdysozoa</taxon>
        <taxon>Nematoda</taxon>
        <taxon>Chromadorea</taxon>
        <taxon>Rhabditida</taxon>
        <taxon>Tylenchina</taxon>
        <taxon>Panagrolaimomorpha</taxon>
        <taxon>Strongyloidoidea</taxon>
        <taxon>Strongyloididae</taxon>
        <taxon>Parastrongyloides</taxon>
    </lineage>
</organism>
<evidence type="ECO:0000256" key="11">
    <source>
        <dbReference type="ARBA" id="ARBA00023136"/>
    </source>
</evidence>
<reference evidence="14" key="1">
    <citation type="submission" date="2017-02" db="UniProtKB">
        <authorList>
            <consortium name="WormBaseParasite"/>
        </authorList>
    </citation>
    <scope>IDENTIFICATION</scope>
</reference>